<feature type="non-terminal residue" evidence="4">
    <location>
        <position position="1"/>
    </location>
</feature>
<reference evidence="5" key="1">
    <citation type="submission" date="2014-04" db="EMBL/GenBank/DDBJ databases">
        <title>Evolutionary Origins and Diversification of the Mycorrhizal Mutualists.</title>
        <authorList>
            <consortium name="DOE Joint Genome Institute"/>
            <consortium name="Mycorrhizal Genomics Consortium"/>
            <person name="Kohler A."/>
            <person name="Kuo A."/>
            <person name="Nagy L.G."/>
            <person name="Floudas D."/>
            <person name="Copeland A."/>
            <person name="Barry K.W."/>
            <person name="Cichocki N."/>
            <person name="Veneault-Fourrey C."/>
            <person name="LaButti K."/>
            <person name="Lindquist E.A."/>
            <person name="Lipzen A."/>
            <person name="Lundell T."/>
            <person name="Morin E."/>
            <person name="Murat C."/>
            <person name="Riley R."/>
            <person name="Ohm R."/>
            <person name="Sun H."/>
            <person name="Tunlid A."/>
            <person name="Henrissat B."/>
            <person name="Grigoriev I.V."/>
            <person name="Hibbett D.S."/>
            <person name="Martin F."/>
        </authorList>
    </citation>
    <scope>NUCLEOTIDE SEQUENCE [LARGE SCALE GENOMIC DNA]</scope>
    <source>
        <strain evidence="5">FD-334 SS-4</strain>
    </source>
</reference>
<evidence type="ECO:0000256" key="2">
    <source>
        <dbReference type="ARBA" id="ARBA00022771"/>
    </source>
</evidence>
<dbReference type="EMBL" id="KN817596">
    <property type="protein sequence ID" value="KJA17943.1"/>
    <property type="molecule type" value="Genomic_DNA"/>
</dbReference>
<proteinExistence type="predicted"/>
<dbReference type="AlphaFoldDB" id="A0A0D2M424"/>
<dbReference type="InterPro" id="IPR013083">
    <property type="entry name" value="Znf_RING/FYVE/PHD"/>
</dbReference>
<dbReference type="GO" id="GO:0008270">
    <property type="term" value="F:zinc ion binding"/>
    <property type="evidence" value="ECO:0007669"/>
    <property type="project" value="UniProtKB-KW"/>
</dbReference>
<evidence type="ECO:0000256" key="3">
    <source>
        <dbReference type="ARBA" id="ARBA00022833"/>
    </source>
</evidence>
<gene>
    <name evidence="4" type="ORF">HYPSUDRAFT_145782</name>
</gene>
<dbReference type="SUPFAM" id="SSF57903">
    <property type="entry name" value="FYVE/PHD zinc finger"/>
    <property type="match status" value="1"/>
</dbReference>
<keyword evidence="5" id="KW-1185">Reference proteome</keyword>
<name>A0A0D2M424_HYPSF</name>
<keyword evidence="3" id="KW-0862">Zinc</keyword>
<evidence type="ECO:0000256" key="1">
    <source>
        <dbReference type="ARBA" id="ARBA00022723"/>
    </source>
</evidence>
<evidence type="ECO:0008006" key="6">
    <source>
        <dbReference type="Google" id="ProtNLM"/>
    </source>
</evidence>
<accession>A0A0D2M424</accession>
<organism evidence="4 5">
    <name type="scientific">Hypholoma sublateritium (strain FD-334 SS-4)</name>
    <dbReference type="NCBI Taxonomy" id="945553"/>
    <lineage>
        <taxon>Eukaryota</taxon>
        <taxon>Fungi</taxon>
        <taxon>Dikarya</taxon>
        <taxon>Basidiomycota</taxon>
        <taxon>Agaricomycotina</taxon>
        <taxon>Agaricomycetes</taxon>
        <taxon>Agaricomycetidae</taxon>
        <taxon>Agaricales</taxon>
        <taxon>Agaricineae</taxon>
        <taxon>Strophariaceae</taxon>
        <taxon>Hypholoma</taxon>
    </lineage>
</organism>
<evidence type="ECO:0000313" key="4">
    <source>
        <dbReference type="EMBL" id="KJA17943.1"/>
    </source>
</evidence>
<dbReference type="Gene3D" id="3.30.40.10">
    <property type="entry name" value="Zinc/RING finger domain, C3HC4 (zinc finger)"/>
    <property type="match status" value="1"/>
</dbReference>
<dbReference type="OMA" id="CETQWCH"/>
<dbReference type="Proteomes" id="UP000054270">
    <property type="component" value="Unassembled WGS sequence"/>
</dbReference>
<evidence type="ECO:0000313" key="5">
    <source>
        <dbReference type="Proteomes" id="UP000054270"/>
    </source>
</evidence>
<dbReference type="InterPro" id="IPR019786">
    <property type="entry name" value="Zinc_finger_PHD-type_CS"/>
</dbReference>
<sequence>VDALNGCLCGIVVNPKCEGALKCRQAGCETQWYHLHCVNFESEPKNWMCETCKASSRGRGGKHLKPHA</sequence>
<keyword evidence="1" id="KW-0479">Metal-binding</keyword>
<dbReference type="InterPro" id="IPR011011">
    <property type="entry name" value="Znf_FYVE_PHD"/>
</dbReference>
<keyword evidence="2" id="KW-0863">Zinc-finger</keyword>
<dbReference type="OrthoDB" id="3267958at2759"/>
<dbReference type="PROSITE" id="PS01359">
    <property type="entry name" value="ZF_PHD_1"/>
    <property type="match status" value="1"/>
</dbReference>
<protein>
    <recommendedName>
        <fullName evidence="6">PHD-type domain-containing protein</fullName>
    </recommendedName>
</protein>